<dbReference type="PIRSF" id="PIRSF004557">
    <property type="entry name" value="SecY"/>
    <property type="match status" value="1"/>
</dbReference>
<dbReference type="InterPro" id="IPR023201">
    <property type="entry name" value="SecY_dom_sf"/>
</dbReference>
<dbReference type="Pfam" id="PF00344">
    <property type="entry name" value="SecY"/>
    <property type="match status" value="1"/>
</dbReference>
<comment type="subcellular location">
    <subcellularLocation>
        <location evidence="10">Cell membrane</location>
        <topology evidence="10">Multi-pass membrane protein</topology>
    </subcellularLocation>
    <subcellularLocation>
        <location evidence="1 12">Membrane</location>
        <topology evidence="1 12">Multi-pass membrane protein</topology>
    </subcellularLocation>
</comment>
<keyword evidence="7 10" id="KW-0811">Translocation</keyword>
<comment type="similarity">
    <text evidence="2 10 13">Belongs to the SecY/SEC61-alpha family.</text>
</comment>
<feature type="transmembrane region" description="Helical" evidence="10">
    <location>
        <begin position="390"/>
        <end position="411"/>
    </location>
</feature>
<evidence type="ECO:0000256" key="11">
    <source>
        <dbReference type="RuleBase" id="RU000537"/>
    </source>
</evidence>
<organism evidence="14 15">
    <name type="scientific">Candidatus Gottesmanbacteria bacterium RIFCSPHIGHO2_02_FULL_39_11</name>
    <dbReference type="NCBI Taxonomy" id="1798382"/>
    <lineage>
        <taxon>Bacteria</taxon>
        <taxon>Candidatus Gottesmaniibacteriota</taxon>
    </lineage>
</organism>
<dbReference type="SUPFAM" id="SSF103491">
    <property type="entry name" value="Preprotein translocase SecY subunit"/>
    <property type="match status" value="1"/>
</dbReference>
<evidence type="ECO:0000256" key="7">
    <source>
        <dbReference type="ARBA" id="ARBA00023010"/>
    </source>
</evidence>
<feature type="transmembrane region" description="Helical" evidence="10">
    <location>
        <begin position="147"/>
        <end position="166"/>
    </location>
</feature>
<name>A0A1F5ZWN6_9BACT</name>
<keyword evidence="5 10" id="KW-0653">Protein transport</keyword>
<keyword evidence="3 10" id="KW-0813">Transport</keyword>
<evidence type="ECO:0000256" key="1">
    <source>
        <dbReference type="ARBA" id="ARBA00004141"/>
    </source>
</evidence>
<dbReference type="Proteomes" id="UP000176923">
    <property type="component" value="Unassembled WGS sequence"/>
</dbReference>
<dbReference type="InterPro" id="IPR026593">
    <property type="entry name" value="SecY"/>
</dbReference>
<evidence type="ECO:0000256" key="5">
    <source>
        <dbReference type="ARBA" id="ARBA00022927"/>
    </source>
</evidence>
<evidence type="ECO:0000256" key="12">
    <source>
        <dbReference type="RuleBase" id="RU003484"/>
    </source>
</evidence>
<dbReference type="NCBIfam" id="TIGR00967">
    <property type="entry name" value="3a0501s007"/>
    <property type="match status" value="1"/>
</dbReference>
<feature type="transmembrane region" description="Helical" evidence="10">
    <location>
        <begin position="173"/>
        <end position="195"/>
    </location>
</feature>
<dbReference type="GO" id="GO:0005886">
    <property type="term" value="C:plasma membrane"/>
    <property type="evidence" value="ECO:0007669"/>
    <property type="project" value="UniProtKB-SubCell"/>
</dbReference>
<evidence type="ECO:0000256" key="10">
    <source>
        <dbReference type="HAMAP-Rule" id="MF_01465"/>
    </source>
</evidence>
<dbReference type="FunFam" id="1.10.3370.10:FF:000001">
    <property type="entry name" value="Preprotein translocase subunit SecY"/>
    <property type="match status" value="1"/>
</dbReference>
<evidence type="ECO:0000256" key="9">
    <source>
        <dbReference type="ARBA" id="ARBA00039733"/>
    </source>
</evidence>
<dbReference type="InterPro" id="IPR002208">
    <property type="entry name" value="SecY/SEC61-alpha"/>
</dbReference>
<feature type="transmembrane region" description="Helical" evidence="10">
    <location>
        <begin position="59"/>
        <end position="82"/>
    </location>
</feature>
<feature type="transmembrane region" description="Helical" evidence="10">
    <location>
        <begin position="21"/>
        <end position="39"/>
    </location>
</feature>
<evidence type="ECO:0000313" key="14">
    <source>
        <dbReference type="EMBL" id="OGG16841.1"/>
    </source>
</evidence>
<dbReference type="STRING" id="1798382.A3D77_00195"/>
<dbReference type="PANTHER" id="PTHR10906">
    <property type="entry name" value="SECY/SEC61-ALPHA FAMILY MEMBER"/>
    <property type="match status" value="1"/>
</dbReference>
<evidence type="ECO:0000313" key="15">
    <source>
        <dbReference type="Proteomes" id="UP000176923"/>
    </source>
</evidence>
<protein>
    <recommendedName>
        <fullName evidence="9 10">Protein translocase subunit SecY</fullName>
    </recommendedName>
</protein>
<keyword evidence="4 10" id="KW-0812">Transmembrane</keyword>
<keyword evidence="8 10" id="KW-0472">Membrane</keyword>
<evidence type="ECO:0000256" key="3">
    <source>
        <dbReference type="ARBA" id="ARBA00022448"/>
    </source>
</evidence>
<dbReference type="GO" id="GO:0043952">
    <property type="term" value="P:protein transport by the Sec complex"/>
    <property type="evidence" value="ECO:0007669"/>
    <property type="project" value="UniProtKB-UniRule"/>
</dbReference>
<keyword evidence="10" id="KW-1003">Cell membrane</keyword>
<feature type="transmembrane region" description="Helical" evidence="10">
    <location>
        <begin position="358"/>
        <end position="384"/>
    </location>
</feature>
<gene>
    <name evidence="10" type="primary">secY</name>
    <name evidence="14" type="ORF">A3D77_00195</name>
</gene>
<dbReference type="AlphaFoldDB" id="A0A1F5ZWN6"/>
<keyword evidence="6 10" id="KW-1133">Transmembrane helix</keyword>
<evidence type="ECO:0000256" key="6">
    <source>
        <dbReference type="ARBA" id="ARBA00022989"/>
    </source>
</evidence>
<evidence type="ECO:0000256" key="2">
    <source>
        <dbReference type="ARBA" id="ARBA00005751"/>
    </source>
</evidence>
<comment type="caution">
    <text evidence="14">The sequence shown here is derived from an EMBL/GenBank/DDBJ whole genome shotgun (WGS) entry which is preliminary data.</text>
</comment>
<dbReference type="EMBL" id="MFJL01000007">
    <property type="protein sequence ID" value="OGG16841.1"/>
    <property type="molecule type" value="Genomic_DNA"/>
</dbReference>
<dbReference type="PRINTS" id="PR00303">
    <property type="entry name" value="SECYTRNLCASE"/>
</dbReference>
<evidence type="ECO:0000256" key="8">
    <source>
        <dbReference type="ARBA" id="ARBA00023136"/>
    </source>
</evidence>
<feature type="transmembrane region" description="Helical" evidence="10">
    <location>
        <begin position="312"/>
        <end position="331"/>
    </location>
</feature>
<reference evidence="14 15" key="1">
    <citation type="journal article" date="2016" name="Nat. Commun.">
        <title>Thousands of microbial genomes shed light on interconnected biogeochemical processes in an aquifer system.</title>
        <authorList>
            <person name="Anantharaman K."/>
            <person name="Brown C.T."/>
            <person name="Hug L.A."/>
            <person name="Sharon I."/>
            <person name="Castelle C.J."/>
            <person name="Probst A.J."/>
            <person name="Thomas B.C."/>
            <person name="Singh A."/>
            <person name="Wilkins M.J."/>
            <person name="Karaoz U."/>
            <person name="Brodie E.L."/>
            <person name="Williams K.H."/>
            <person name="Hubbard S.S."/>
            <person name="Banfield J.F."/>
        </authorList>
    </citation>
    <scope>NUCLEOTIDE SEQUENCE [LARGE SCALE GENOMIC DNA]</scope>
</reference>
<dbReference type="PROSITE" id="PS00756">
    <property type="entry name" value="SECY_2"/>
    <property type="match status" value="1"/>
</dbReference>
<feature type="transmembrane region" description="Helical" evidence="10">
    <location>
        <begin position="207"/>
        <end position="231"/>
    </location>
</feature>
<dbReference type="GO" id="GO:0006605">
    <property type="term" value="P:protein targeting"/>
    <property type="evidence" value="ECO:0007669"/>
    <property type="project" value="UniProtKB-UniRule"/>
</dbReference>
<comment type="subunit">
    <text evidence="10">Component of the Sec protein translocase complex. Heterotrimer consisting of SecY, SecE and SecG subunits. The heterotrimers can form oligomers, although 1 heterotrimer is thought to be able to translocate proteins. Interacts with the ribosome. Interacts with SecDF, and other proteins may be involved. Interacts with SecA.</text>
</comment>
<dbReference type="HAMAP" id="MF_01465">
    <property type="entry name" value="SecY"/>
    <property type="match status" value="1"/>
</dbReference>
<dbReference type="GO" id="GO:0065002">
    <property type="term" value="P:intracellular protein transmembrane transport"/>
    <property type="evidence" value="ECO:0007669"/>
    <property type="project" value="UniProtKB-UniRule"/>
</dbReference>
<comment type="function">
    <text evidence="10 11">The central subunit of the protein translocation channel SecYEG. Consists of two halves formed by TMs 1-5 and 6-10. These two domains form a lateral gate at the front which open onto the bilayer between TMs 2 and 7, and are clamped together by SecE at the back. The channel is closed by both a pore ring composed of hydrophobic SecY resides and a short helix (helix 2A) on the extracellular side of the membrane which forms a plug. The plug probably moves laterally to allow the channel to open. The ring and the pore may move independently.</text>
</comment>
<feature type="transmembrane region" description="Helical" evidence="10">
    <location>
        <begin position="118"/>
        <end position="135"/>
    </location>
</feature>
<feature type="transmembrane region" description="Helical" evidence="10">
    <location>
        <begin position="262"/>
        <end position="280"/>
    </location>
</feature>
<evidence type="ECO:0000256" key="4">
    <source>
        <dbReference type="ARBA" id="ARBA00022692"/>
    </source>
</evidence>
<accession>A0A1F5ZWN6</accession>
<dbReference type="PROSITE" id="PS00755">
    <property type="entry name" value="SECY_1"/>
    <property type="match status" value="1"/>
</dbReference>
<dbReference type="Gene3D" id="1.10.3370.10">
    <property type="entry name" value="SecY subunit domain"/>
    <property type="match status" value="1"/>
</dbReference>
<dbReference type="InterPro" id="IPR030659">
    <property type="entry name" value="SecY_CS"/>
</dbReference>
<proteinExistence type="inferred from homology"/>
<evidence type="ECO:0000256" key="13">
    <source>
        <dbReference type="RuleBase" id="RU004349"/>
    </source>
</evidence>
<sequence length="428" mass="46946">MNKYLHSLYAIFKSPDIKRKILVTAFIFFLFRLFAHIPLPGVDLAKMKELFSQNALLGLLDVFSGGTLVNFSIMAIGLNPYINSSIILQLLTTVFPKLEELSKEGEYGREKINQYTRFLTIPLAVVQSLGMYTLLQSQGVMGTLPPLYLLSMVITMTAGTILLMWLGELISEFGIGNGISVLIFGGIVGRLPVYLGQTASIVNGESLVNMIIFIALGFIVIAGIVLINEAVRRVPIQYAKRVRGNRTFGGSSTYLPLRLNQAGVIPIIFAVSIVLLPSFLGRFVERIPNPVISNIARQITASFQTDGFVYNGFYFILVIAFTFFYTAITFNPQKISTEIQKYGGFIPGIRPGASTASYLNFILTRVTLAGAVFLGLIAIFPAVMKQITGISSLTIGGTSILIVVSVVLETVKQLESQLVMKSYEGFLK</sequence>